<dbReference type="Proteomes" id="UP000053791">
    <property type="component" value="Unassembled WGS sequence"/>
</dbReference>
<evidence type="ECO:0000313" key="2">
    <source>
        <dbReference type="EMBL" id="KUJ73806.1"/>
    </source>
</evidence>
<gene>
    <name evidence="2" type="ORF">AVO45_14045</name>
</gene>
<name>A0A0X3THN2_9RHOB</name>
<comment type="caution">
    <text evidence="2">The sequence shown here is derived from an EMBL/GenBank/DDBJ whole genome shotgun (WGS) entry which is preliminary data.</text>
</comment>
<dbReference type="PANTHER" id="PTHR43433">
    <property type="entry name" value="HYDROLASE, ALPHA/BETA FOLD FAMILY PROTEIN"/>
    <property type="match status" value="1"/>
</dbReference>
<dbReference type="SUPFAM" id="SSF55073">
    <property type="entry name" value="Nucleotide cyclase"/>
    <property type="match status" value="1"/>
</dbReference>
<dbReference type="OrthoDB" id="7267294at2"/>
<dbReference type="CDD" id="cd07302">
    <property type="entry name" value="CHD"/>
    <property type="match status" value="1"/>
</dbReference>
<dbReference type="RefSeq" id="WP_068349636.1">
    <property type="nucleotide sequence ID" value="NZ_LQBQ01000037.1"/>
</dbReference>
<dbReference type="EMBL" id="LQBQ01000037">
    <property type="protein sequence ID" value="KUJ73806.1"/>
    <property type="molecule type" value="Genomic_DNA"/>
</dbReference>
<dbReference type="SUPFAM" id="SSF53474">
    <property type="entry name" value="alpha/beta-Hydrolases"/>
    <property type="match status" value="1"/>
</dbReference>
<dbReference type="Pfam" id="PF00211">
    <property type="entry name" value="Guanylate_cyc"/>
    <property type="match status" value="1"/>
</dbReference>
<dbReference type="PROSITE" id="PS50125">
    <property type="entry name" value="GUANYLATE_CYCLASE_2"/>
    <property type="match status" value="1"/>
</dbReference>
<dbReference type="PRINTS" id="PR00111">
    <property type="entry name" value="ABHYDROLASE"/>
</dbReference>
<dbReference type="AlphaFoldDB" id="A0A0X3THN2"/>
<dbReference type="GO" id="GO:0004016">
    <property type="term" value="F:adenylate cyclase activity"/>
    <property type="evidence" value="ECO:0007669"/>
    <property type="project" value="UniProtKB-ARBA"/>
</dbReference>
<dbReference type="InterPro" id="IPR001054">
    <property type="entry name" value="A/G_cyclase"/>
</dbReference>
<dbReference type="GO" id="GO:0035556">
    <property type="term" value="P:intracellular signal transduction"/>
    <property type="evidence" value="ECO:0007669"/>
    <property type="project" value="InterPro"/>
</dbReference>
<keyword evidence="2" id="KW-0378">Hydrolase</keyword>
<dbReference type="SMART" id="SM00044">
    <property type="entry name" value="CYCc"/>
    <property type="match status" value="1"/>
</dbReference>
<sequence>MERPRTRYAKAGDIHIAYQVFGDGPIDLLWAQGWATHIEYAWESPDYARFLTKISRFARVIFFDKRGVGMSDRDVGYPTLEERSQDINAVLDAVGTDRAAIFGMSEGGAISCVFSATYPERVSHLILFGCRARYRWAPDYPHGLKPDEVQASIEYFSNYAGGHFLGIDGAPSIADDPAAQRWLDTYFRYAASPRALRNLAEMNYDIDVRSVLSSIRAPTLVLHRENENWCDLANAKYLAEHIPGAKLRVLPGEDHIAWYGDQDRLVSEIRAFVTGDTVSTPTERTLLTLVFLDLVDSTEHLARMGDERWRSVLEQLDHTVRRHVSAYGGTTVKHTGDGYLLSFRGPTSALECALTLRRDVAGLGLQSRTGVHTGECEIRGQDLSGATVHVAARLMHEAAPDEILTSQTVKDLTLGSEREFHRLEPRKLRGIPGKWTPFALTD</sequence>
<keyword evidence="3" id="KW-1185">Reference proteome</keyword>
<dbReference type="InterPro" id="IPR022742">
    <property type="entry name" value="Hydrolase_4"/>
</dbReference>
<dbReference type="GO" id="GO:0009190">
    <property type="term" value="P:cyclic nucleotide biosynthetic process"/>
    <property type="evidence" value="ECO:0007669"/>
    <property type="project" value="InterPro"/>
</dbReference>
<accession>A0A0X3THN2</accession>
<reference evidence="2 3" key="1">
    <citation type="submission" date="2015-12" db="EMBL/GenBank/DDBJ databases">
        <authorList>
            <person name="Shamseldin A."/>
            <person name="Moawad H."/>
            <person name="Abd El-Rahim W.M."/>
            <person name="Sadowsky M.J."/>
        </authorList>
    </citation>
    <scope>NUCLEOTIDE SEQUENCE [LARGE SCALE GENOMIC DNA]</scope>
    <source>
        <strain evidence="2 3">ZGT118</strain>
    </source>
</reference>
<dbReference type="Gene3D" id="3.40.50.1820">
    <property type="entry name" value="alpha/beta hydrolase"/>
    <property type="match status" value="1"/>
</dbReference>
<dbReference type="Gene3D" id="3.30.70.1230">
    <property type="entry name" value="Nucleotide cyclase"/>
    <property type="match status" value="1"/>
</dbReference>
<protein>
    <submittedName>
        <fullName evidence="2">Hydrolase</fullName>
    </submittedName>
</protein>
<dbReference type="STRING" id="1685379.AVO45_14045"/>
<proteinExistence type="predicted"/>
<feature type="domain" description="Guanylate cyclase" evidence="1">
    <location>
        <begin position="288"/>
        <end position="395"/>
    </location>
</feature>
<evidence type="ECO:0000259" key="1">
    <source>
        <dbReference type="PROSITE" id="PS50125"/>
    </source>
</evidence>
<evidence type="ECO:0000313" key="3">
    <source>
        <dbReference type="Proteomes" id="UP000053791"/>
    </source>
</evidence>
<dbReference type="PANTHER" id="PTHR43433:SF8">
    <property type="entry name" value="BIFUNCTIONAL LIPASE_ADENYLATE CYCLASE LIPJ"/>
    <property type="match status" value="1"/>
</dbReference>
<dbReference type="InterPro" id="IPR029058">
    <property type="entry name" value="AB_hydrolase_fold"/>
</dbReference>
<dbReference type="InterPro" id="IPR029787">
    <property type="entry name" value="Nucleotide_cyclase"/>
</dbReference>
<dbReference type="Pfam" id="PF12146">
    <property type="entry name" value="Hydrolase_4"/>
    <property type="match status" value="1"/>
</dbReference>
<organism evidence="2 3">
    <name type="scientific">Ruegeria marisrubri</name>
    <dbReference type="NCBI Taxonomy" id="1685379"/>
    <lineage>
        <taxon>Bacteria</taxon>
        <taxon>Pseudomonadati</taxon>
        <taxon>Pseudomonadota</taxon>
        <taxon>Alphaproteobacteria</taxon>
        <taxon>Rhodobacterales</taxon>
        <taxon>Roseobacteraceae</taxon>
        <taxon>Ruegeria</taxon>
    </lineage>
</organism>
<dbReference type="GO" id="GO:0016787">
    <property type="term" value="F:hydrolase activity"/>
    <property type="evidence" value="ECO:0007669"/>
    <property type="project" value="UniProtKB-KW"/>
</dbReference>
<dbReference type="InterPro" id="IPR050471">
    <property type="entry name" value="AB_hydrolase"/>
</dbReference>
<dbReference type="InterPro" id="IPR000073">
    <property type="entry name" value="AB_hydrolase_1"/>
</dbReference>